<proteinExistence type="predicted"/>
<dbReference type="EMBL" id="MU394310">
    <property type="protein sequence ID" value="KAI6087090.1"/>
    <property type="molecule type" value="Genomic_DNA"/>
</dbReference>
<organism evidence="1 2">
    <name type="scientific">Hypoxylon rubiginosum</name>
    <dbReference type="NCBI Taxonomy" id="110542"/>
    <lineage>
        <taxon>Eukaryota</taxon>
        <taxon>Fungi</taxon>
        <taxon>Dikarya</taxon>
        <taxon>Ascomycota</taxon>
        <taxon>Pezizomycotina</taxon>
        <taxon>Sordariomycetes</taxon>
        <taxon>Xylariomycetidae</taxon>
        <taxon>Xylariales</taxon>
        <taxon>Hypoxylaceae</taxon>
        <taxon>Hypoxylon</taxon>
    </lineage>
</organism>
<gene>
    <name evidence="1" type="ORF">F4821DRAFT_278170</name>
</gene>
<name>A0ACC0D2Z8_9PEZI</name>
<reference evidence="1 2" key="1">
    <citation type="journal article" date="2022" name="New Phytol.">
        <title>Ecological generalism drives hyperdiversity of secondary metabolite gene clusters in xylarialean endophytes.</title>
        <authorList>
            <person name="Franco M.E.E."/>
            <person name="Wisecaver J.H."/>
            <person name="Arnold A.E."/>
            <person name="Ju Y.M."/>
            <person name="Slot J.C."/>
            <person name="Ahrendt S."/>
            <person name="Moore L.P."/>
            <person name="Eastman K.E."/>
            <person name="Scott K."/>
            <person name="Konkel Z."/>
            <person name="Mondo S.J."/>
            <person name="Kuo A."/>
            <person name="Hayes R.D."/>
            <person name="Haridas S."/>
            <person name="Andreopoulos B."/>
            <person name="Riley R."/>
            <person name="LaButti K."/>
            <person name="Pangilinan J."/>
            <person name="Lipzen A."/>
            <person name="Amirebrahimi M."/>
            <person name="Yan J."/>
            <person name="Adam C."/>
            <person name="Keymanesh K."/>
            <person name="Ng V."/>
            <person name="Louie K."/>
            <person name="Northen T."/>
            <person name="Drula E."/>
            <person name="Henrissat B."/>
            <person name="Hsieh H.M."/>
            <person name="Youens-Clark K."/>
            <person name="Lutzoni F."/>
            <person name="Miadlikowska J."/>
            <person name="Eastwood D.C."/>
            <person name="Hamelin R.C."/>
            <person name="Grigoriev I.V."/>
            <person name="U'Ren J.M."/>
        </authorList>
    </citation>
    <scope>NUCLEOTIDE SEQUENCE [LARGE SCALE GENOMIC DNA]</scope>
    <source>
        <strain evidence="1 2">ER1909</strain>
    </source>
</reference>
<protein>
    <submittedName>
        <fullName evidence="1">Uncharacterized protein</fullName>
    </submittedName>
</protein>
<dbReference type="Proteomes" id="UP001497680">
    <property type="component" value="Unassembled WGS sequence"/>
</dbReference>
<accession>A0ACC0D2Z8</accession>
<evidence type="ECO:0000313" key="1">
    <source>
        <dbReference type="EMBL" id="KAI6087090.1"/>
    </source>
</evidence>
<evidence type="ECO:0000313" key="2">
    <source>
        <dbReference type="Proteomes" id="UP001497680"/>
    </source>
</evidence>
<sequence length="622" mass="68616">MDKTGPPSPASSTNNPSATSDDVLQSQLQQLIQHNAQHNASAPPTDVHSQISSNPHSRYSSPTPQQQHLPLPAYDQGPPYSTASTSTYGSGYQQQQNYQMEHSPYPQLPDTGSSLTPHNAYSTPATSPPTPLQRIDGMTMRSGREINNNRASGGTPGLGPQSSRIEKSSPKPRNGAGAKKGKKRKGKGSSDEPGQTLEAPLSRLVEHITNVQDTDIELYVKRSPEVRRQEVAESKDCKVKRPMNAFMLYRKAYQNRTKEWKKHDNHQIISQLCGYSWGIEDPELKARFDEWAKIERDNHKAAFPDYKFAPAKAKNKKPPNSTARRANTDDDDSDLDGYDWEGTSGPPSRSASRGARRPYDPEAEYRPPGRQYAPPYVQHPSPMMQHHPHPRQGGYPPHQSSFQYSNPGKPQPDAYGTRLGPNQYYQQTSEFMARPAYGHHPMAYSGMPFVENVYMNKANSPATSYHSSPIDHYGDMMGSAYPPPPQPQVAMPHAHHPIDPSLMSHQGPSQYDALGILPGLPDHGDTMPGYGSALDHGDIGGHDAHGQQHYDPSLFQQQPSTTAGGQETANTASVLPDTTWHDDTVLPKFEDSGWEKLAMSGEGDFRYEDMDAILETQDSPGG</sequence>
<comment type="caution">
    <text evidence="1">The sequence shown here is derived from an EMBL/GenBank/DDBJ whole genome shotgun (WGS) entry which is preliminary data.</text>
</comment>
<keyword evidence="2" id="KW-1185">Reference proteome</keyword>